<dbReference type="EMBL" id="HBED01000259">
    <property type="protein sequence ID" value="CAD8290674.1"/>
    <property type="molecule type" value="Transcribed_RNA"/>
</dbReference>
<protein>
    <submittedName>
        <fullName evidence="3">Uncharacterized protein</fullName>
    </submittedName>
</protein>
<proteinExistence type="predicted"/>
<evidence type="ECO:0000256" key="2">
    <source>
        <dbReference type="SAM" id="SignalP"/>
    </source>
</evidence>
<feature type="chain" id="PRO_5031262336" evidence="2">
    <location>
        <begin position="21"/>
        <end position="142"/>
    </location>
</feature>
<accession>A0A7R9VCW2</accession>
<evidence type="ECO:0000256" key="1">
    <source>
        <dbReference type="SAM" id="MobiDB-lite"/>
    </source>
</evidence>
<feature type="signal peptide" evidence="2">
    <location>
        <begin position="1"/>
        <end position="20"/>
    </location>
</feature>
<gene>
    <name evidence="3" type="ORF">TDUB1175_LOCUS160</name>
</gene>
<keyword evidence="2" id="KW-0732">Signal</keyword>
<feature type="region of interest" description="Disordered" evidence="1">
    <location>
        <begin position="84"/>
        <end position="109"/>
    </location>
</feature>
<sequence length="142" mass="15812">MVIVLVTVFLLGGTTEIALSALDIDVDIDEEEYMKSESERLNFGFLNKLEDKYICPYVIRDYSRSCQSDSATLSCRLAAEGQSLGTPPVTSHGSGIMPSSDSPATQGQEMTELAHFSVMRRMGYLSDESFRRKKSLYDYGSR</sequence>
<organism evidence="3">
    <name type="scientific">Pseudictyota dubia</name>
    <dbReference type="NCBI Taxonomy" id="2749911"/>
    <lineage>
        <taxon>Eukaryota</taxon>
        <taxon>Sar</taxon>
        <taxon>Stramenopiles</taxon>
        <taxon>Ochrophyta</taxon>
        <taxon>Bacillariophyta</taxon>
        <taxon>Mediophyceae</taxon>
        <taxon>Biddulphiophycidae</taxon>
        <taxon>Eupodiscales</taxon>
        <taxon>Odontellaceae</taxon>
        <taxon>Pseudictyota</taxon>
    </lineage>
</organism>
<dbReference type="AlphaFoldDB" id="A0A7R9VCW2"/>
<evidence type="ECO:0000313" key="3">
    <source>
        <dbReference type="EMBL" id="CAD8290674.1"/>
    </source>
</evidence>
<name>A0A7R9VCW2_9STRA</name>
<reference evidence="3" key="1">
    <citation type="submission" date="2021-01" db="EMBL/GenBank/DDBJ databases">
        <authorList>
            <person name="Corre E."/>
            <person name="Pelletier E."/>
            <person name="Niang G."/>
            <person name="Scheremetjew M."/>
            <person name="Finn R."/>
            <person name="Kale V."/>
            <person name="Holt S."/>
            <person name="Cochrane G."/>
            <person name="Meng A."/>
            <person name="Brown T."/>
            <person name="Cohen L."/>
        </authorList>
    </citation>
    <scope>NUCLEOTIDE SEQUENCE</scope>
    <source>
        <strain evidence="3">CCMP147</strain>
    </source>
</reference>